<dbReference type="PROSITE" id="PS00223">
    <property type="entry name" value="ANNEXIN_1"/>
    <property type="match status" value="1"/>
</dbReference>
<keyword evidence="6" id="KW-0472">Membrane</keyword>
<evidence type="ECO:0000256" key="1">
    <source>
        <dbReference type="ARBA" id="ARBA00007831"/>
    </source>
</evidence>
<dbReference type="Gene3D" id="1.10.220.10">
    <property type="entry name" value="Annexin"/>
    <property type="match status" value="4"/>
</dbReference>
<dbReference type="SMART" id="SM00335">
    <property type="entry name" value="ANX"/>
    <property type="match status" value="4"/>
</dbReference>
<evidence type="ECO:0000256" key="6">
    <source>
        <dbReference type="SAM" id="Phobius"/>
    </source>
</evidence>
<keyword evidence="6" id="KW-0812">Transmembrane</keyword>
<dbReference type="InterPro" id="IPR037104">
    <property type="entry name" value="Annexin_sf"/>
</dbReference>
<dbReference type="InterPro" id="IPR018252">
    <property type="entry name" value="Annexin_repeat_CS"/>
</dbReference>
<dbReference type="Pfam" id="PF00191">
    <property type="entry name" value="Annexin"/>
    <property type="match status" value="4"/>
</dbReference>
<dbReference type="PANTHER" id="PTHR10502:SF102">
    <property type="entry name" value="ANNEXIN B11"/>
    <property type="match status" value="1"/>
</dbReference>
<keyword evidence="8" id="KW-1185">Reference proteome</keyword>
<dbReference type="PANTHER" id="PTHR10502">
    <property type="entry name" value="ANNEXIN"/>
    <property type="match status" value="1"/>
</dbReference>
<keyword evidence="4" id="KW-0106">Calcium</keyword>
<feature type="compositionally biased region" description="Low complexity" evidence="5">
    <location>
        <begin position="80"/>
        <end position="95"/>
    </location>
</feature>
<name>A0ABR1WES3_9PEZI</name>
<organism evidence="7 8">
    <name type="scientific">Apiospora saccharicola</name>
    <dbReference type="NCBI Taxonomy" id="335842"/>
    <lineage>
        <taxon>Eukaryota</taxon>
        <taxon>Fungi</taxon>
        <taxon>Dikarya</taxon>
        <taxon>Ascomycota</taxon>
        <taxon>Pezizomycotina</taxon>
        <taxon>Sordariomycetes</taxon>
        <taxon>Xylariomycetidae</taxon>
        <taxon>Amphisphaeriales</taxon>
        <taxon>Apiosporaceae</taxon>
        <taxon>Apiospora</taxon>
    </lineage>
</organism>
<dbReference type="Proteomes" id="UP001446871">
    <property type="component" value="Unassembled WGS sequence"/>
</dbReference>
<keyword evidence="2 4" id="KW-0677">Repeat</keyword>
<accession>A0ABR1WES3</accession>
<comment type="similarity">
    <text evidence="1 4">Belongs to the annexin family.</text>
</comment>
<proteinExistence type="inferred from homology"/>
<dbReference type="EMBL" id="JAQQWM010000001">
    <property type="protein sequence ID" value="KAK8082019.1"/>
    <property type="molecule type" value="Genomic_DNA"/>
</dbReference>
<evidence type="ECO:0000256" key="4">
    <source>
        <dbReference type="RuleBase" id="RU003540"/>
    </source>
</evidence>
<keyword evidence="6" id="KW-1133">Transmembrane helix</keyword>
<dbReference type="SUPFAM" id="SSF47874">
    <property type="entry name" value="Annexin"/>
    <property type="match status" value="1"/>
</dbReference>
<dbReference type="InterPro" id="IPR018502">
    <property type="entry name" value="Annexin_repeat"/>
</dbReference>
<feature type="transmembrane region" description="Helical" evidence="6">
    <location>
        <begin position="385"/>
        <end position="403"/>
    </location>
</feature>
<dbReference type="InterPro" id="IPR001464">
    <property type="entry name" value="Annexin"/>
</dbReference>
<comment type="domain">
    <text evidence="4">A pair of annexin repeats may form one binding site for calcium and phospholipid.</text>
</comment>
<dbReference type="PRINTS" id="PR00196">
    <property type="entry name" value="ANNEXIN"/>
</dbReference>
<feature type="compositionally biased region" description="Pro residues" evidence="5">
    <location>
        <begin position="16"/>
        <end position="31"/>
    </location>
</feature>
<keyword evidence="4" id="KW-0111">Calcium/phospholipid-binding</keyword>
<dbReference type="PROSITE" id="PS51897">
    <property type="entry name" value="ANNEXIN_2"/>
    <property type="match status" value="3"/>
</dbReference>
<evidence type="ECO:0000313" key="7">
    <source>
        <dbReference type="EMBL" id="KAK8082019.1"/>
    </source>
</evidence>
<feature type="compositionally biased region" description="Pro residues" evidence="5">
    <location>
        <begin position="96"/>
        <end position="157"/>
    </location>
</feature>
<evidence type="ECO:0000313" key="8">
    <source>
        <dbReference type="Proteomes" id="UP001446871"/>
    </source>
</evidence>
<sequence>MSYNQYPGYGQQGYGAPPPGGPPQHYPPQGYPPQQQGGYYPPPAGGQPPYGAPPPPQSPYGAPPPGQGQYGAPPPPHQGYPPHQQQQQGGYYPAPAVQPPYGAPGAPPPPSPYGAPPPPSPYGAPPPSSPYGPPPGQYGAPPPQPPPPQHYGPPTPPTLGYGPPQTIQWNADHDAQALHRAMKGFGTNEQLLIDVLHNKDPLQIEALKPAYFRVNGKKTLEGAIRDETGSYFQKGLVAIVQGPLLHDCHLLYDAMHGAGTNEDVLNDVLLGRSNADIHAIKAKFQQVFNRSLEEMIKDDLSMKTERHFLIVLGATRAEDSAPIIPQEIDRDVDALYDATEGMVGTDEMKVCSILSLRNDNQIRAIAHTYERKYSRRLDDCIRKVSLLYALLLLLPVILFHLNANSLEKEFSGHMKDALLAQLRHAADKYMHAAALLEDSMAGLGTKDHLLVSRVIRYHWDPQMLANVKGAYKQRYNQSLYKRIKGETSGDYRRLMLACVGE</sequence>
<feature type="region of interest" description="Disordered" evidence="5">
    <location>
        <begin position="1"/>
        <end position="166"/>
    </location>
</feature>
<reference evidence="7 8" key="1">
    <citation type="submission" date="2023-01" db="EMBL/GenBank/DDBJ databases">
        <title>Analysis of 21 Apiospora genomes using comparative genomics revels a genus with tremendous synthesis potential of carbohydrate active enzymes and secondary metabolites.</title>
        <authorList>
            <person name="Sorensen T."/>
        </authorList>
    </citation>
    <scope>NUCLEOTIDE SEQUENCE [LARGE SCALE GENOMIC DNA]</scope>
    <source>
        <strain evidence="7 8">CBS 83171</strain>
    </source>
</reference>
<evidence type="ECO:0000256" key="2">
    <source>
        <dbReference type="ARBA" id="ARBA00022737"/>
    </source>
</evidence>
<gene>
    <name evidence="7" type="ORF">PG996_000800</name>
</gene>
<comment type="caution">
    <text evidence="7">The sequence shown here is derived from an EMBL/GenBank/DDBJ whole genome shotgun (WGS) entry which is preliminary data.</text>
</comment>
<keyword evidence="3 4" id="KW-0041">Annexin</keyword>
<feature type="compositionally biased region" description="Pro residues" evidence="5">
    <location>
        <begin position="40"/>
        <end position="79"/>
    </location>
</feature>
<protein>
    <recommendedName>
        <fullName evidence="4">Annexin</fullName>
    </recommendedName>
</protein>
<evidence type="ECO:0000256" key="3">
    <source>
        <dbReference type="ARBA" id="ARBA00023216"/>
    </source>
</evidence>
<evidence type="ECO:0000256" key="5">
    <source>
        <dbReference type="SAM" id="MobiDB-lite"/>
    </source>
</evidence>